<dbReference type="Proteomes" id="UP000799438">
    <property type="component" value="Unassembled WGS sequence"/>
</dbReference>
<name>A0A6A6B6X1_9PEZI</name>
<gene>
    <name evidence="2" type="ORF">K452DRAFT_88278</name>
</gene>
<sequence length="220" mass="23688">MYVPATASKQETNQGKQPNHTQSHPSPFPAPSRQSRSIRFDSTHPAPRTPLARGASMARHHVPSGPPRPWLKVMYVGTPTVHHLRPREVGSLAPTPFVLNSQSPSSTPQTFSTDAMTPFPPLPFSPLQTSSPTGHTRPLACGANIPPRAAAAAVHAYVGRCICNSGARYSGRACVRACIERWLDGWAGHVVLAVVAADYLWQAGFWTLDAGLWVCLLGDS</sequence>
<dbReference type="EMBL" id="ML995496">
    <property type="protein sequence ID" value="KAF2138551.1"/>
    <property type="molecule type" value="Genomic_DNA"/>
</dbReference>
<dbReference type="RefSeq" id="XP_033394264.1">
    <property type="nucleotide sequence ID" value="XM_033547270.1"/>
</dbReference>
<keyword evidence="3" id="KW-1185">Reference proteome</keyword>
<reference evidence="2" key="1">
    <citation type="journal article" date="2020" name="Stud. Mycol.">
        <title>101 Dothideomycetes genomes: a test case for predicting lifestyles and emergence of pathogens.</title>
        <authorList>
            <person name="Haridas S."/>
            <person name="Albert R."/>
            <person name="Binder M."/>
            <person name="Bloem J."/>
            <person name="Labutti K."/>
            <person name="Salamov A."/>
            <person name="Andreopoulos B."/>
            <person name="Baker S."/>
            <person name="Barry K."/>
            <person name="Bills G."/>
            <person name="Bluhm B."/>
            <person name="Cannon C."/>
            <person name="Castanera R."/>
            <person name="Culley D."/>
            <person name="Daum C."/>
            <person name="Ezra D."/>
            <person name="Gonzalez J."/>
            <person name="Henrissat B."/>
            <person name="Kuo A."/>
            <person name="Liang C."/>
            <person name="Lipzen A."/>
            <person name="Lutzoni F."/>
            <person name="Magnuson J."/>
            <person name="Mondo S."/>
            <person name="Nolan M."/>
            <person name="Ohm R."/>
            <person name="Pangilinan J."/>
            <person name="Park H.-J."/>
            <person name="Ramirez L."/>
            <person name="Alfaro M."/>
            <person name="Sun H."/>
            <person name="Tritt A."/>
            <person name="Yoshinaga Y."/>
            <person name="Zwiers L.-H."/>
            <person name="Turgeon B."/>
            <person name="Goodwin S."/>
            <person name="Spatafora J."/>
            <person name="Crous P."/>
            <person name="Grigoriev I."/>
        </authorList>
    </citation>
    <scope>NUCLEOTIDE SEQUENCE</scope>
    <source>
        <strain evidence="2">CBS 121167</strain>
    </source>
</reference>
<evidence type="ECO:0000313" key="3">
    <source>
        <dbReference type="Proteomes" id="UP000799438"/>
    </source>
</evidence>
<protein>
    <submittedName>
        <fullName evidence="2">Uncharacterized protein</fullName>
    </submittedName>
</protein>
<evidence type="ECO:0000256" key="1">
    <source>
        <dbReference type="SAM" id="MobiDB-lite"/>
    </source>
</evidence>
<accession>A0A6A6B6X1</accession>
<dbReference type="GeneID" id="54304777"/>
<feature type="region of interest" description="Disordered" evidence="1">
    <location>
        <begin position="1"/>
        <end position="65"/>
    </location>
</feature>
<organism evidence="2 3">
    <name type="scientific">Aplosporella prunicola CBS 121167</name>
    <dbReference type="NCBI Taxonomy" id="1176127"/>
    <lineage>
        <taxon>Eukaryota</taxon>
        <taxon>Fungi</taxon>
        <taxon>Dikarya</taxon>
        <taxon>Ascomycota</taxon>
        <taxon>Pezizomycotina</taxon>
        <taxon>Dothideomycetes</taxon>
        <taxon>Dothideomycetes incertae sedis</taxon>
        <taxon>Botryosphaeriales</taxon>
        <taxon>Aplosporellaceae</taxon>
        <taxon>Aplosporella</taxon>
    </lineage>
</organism>
<evidence type="ECO:0000313" key="2">
    <source>
        <dbReference type="EMBL" id="KAF2138551.1"/>
    </source>
</evidence>
<feature type="compositionally biased region" description="Polar residues" evidence="1">
    <location>
        <begin position="7"/>
        <end position="25"/>
    </location>
</feature>
<proteinExistence type="predicted"/>
<dbReference type="AlphaFoldDB" id="A0A6A6B6X1"/>